<feature type="compositionally biased region" description="Polar residues" evidence="1">
    <location>
        <begin position="439"/>
        <end position="449"/>
    </location>
</feature>
<feature type="region of interest" description="Disordered" evidence="1">
    <location>
        <begin position="18"/>
        <end position="114"/>
    </location>
</feature>
<feature type="compositionally biased region" description="Low complexity" evidence="1">
    <location>
        <begin position="386"/>
        <end position="397"/>
    </location>
</feature>
<feature type="region of interest" description="Disordered" evidence="1">
    <location>
        <begin position="130"/>
        <end position="777"/>
    </location>
</feature>
<feature type="compositionally biased region" description="Basic and acidic residues" evidence="1">
    <location>
        <begin position="296"/>
        <end position="313"/>
    </location>
</feature>
<gene>
    <name evidence="2" type="ORF">F5Z01DRAFT_622206</name>
</gene>
<dbReference type="AlphaFoldDB" id="A0A9P7ZLR6"/>
<feature type="compositionally biased region" description="Polar residues" evidence="1">
    <location>
        <begin position="504"/>
        <end position="519"/>
    </location>
</feature>
<feature type="compositionally biased region" description="Low complexity" evidence="1">
    <location>
        <begin position="37"/>
        <end position="53"/>
    </location>
</feature>
<feature type="compositionally biased region" description="Pro residues" evidence="1">
    <location>
        <begin position="625"/>
        <end position="641"/>
    </location>
</feature>
<dbReference type="GeneID" id="70292151"/>
<feature type="compositionally biased region" description="Basic and acidic residues" evidence="1">
    <location>
        <begin position="614"/>
        <end position="623"/>
    </location>
</feature>
<proteinExistence type="predicted"/>
<dbReference type="Pfam" id="PF20566">
    <property type="entry name" value="Eap1"/>
    <property type="match status" value="1"/>
</dbReference>
<evidence type="ECO:0000313" key="3">
    <source>
        <dbReference type="Proteomes" id="UP000887229"/>
    </source>
</evidence>
<name>A0A9P7ZLR6_9HYPO</name>
<protein>
    <submittedName>
        <fullName evidence="2">Uncharacterized protein</fullName>
    </submittedName>
</protein>
<evidence type="ECO:0000256" key="1">
    <source>
        <dbReference type="SAM" id="MobiDB-lite"/>
    </source>
</evidence>
<dbReference type="RefSeq" id="XP_046118200.1">
    <property type="nucleotide sequence ID" value="XM_046261248.1"/>
</dbReference>
<dbReference type="OrthoDB" id="2504266at2759"/>
<feature type="compositionally biased region" description="Basic and acidic residues" evidence="1">
    <location>
        <begin position="130"/>
        <end position="148"/>
    </location>
</feature>
<feature type="compositionally biased region" description="Low complexity" evidence="1">
    <location>
        <begin position="520"/>
        <end position="532"/>
    </location>
</feature>
<dbReference type="Proteomes" id="UP000887229">
    <property type="component" value="Unassembled WGS sequence"/>
</dbReference>
<feature type="compositionally biased region" description="Pro residues" evidence="1">
    <location>
        <begin position="722"/>
        <end position="739"/>
    </location>
</feature>
<feature type="compositionally biased region" description="Basic and acidic residues" evidence="1">
    <location>
        <begin position="181"/>
        <end position="215"/>
    </location>
</feature>
<accession>A0A9P7ZLR6</accession>
<feature type="compositionally biased region" description="Gly residues" evidence="1">
    <location>
        <begin position="676"/>
        <end position="685"/>
    </location>
</feature>
<evidence type="ECO:0000313" key="2">
    <source>
        <dbReference type="EMBL" id="KAG9254276.1"/>
    </source>
</evidence>
<dbReference type="InterPro" id="IPR046784">
    <property type="entry name" value="Eap1"/>
</dbReference>
<organism evidence="2 3">
    <name type="scientific">Emericellopsis atlantica</name>
    <dbReference type="NCBI Taxonomy" id="2614577"/>
    <lineage>
        <taxon>Eukaryota</taxon>
        <taxon>Fungi</taxon>
        <taxon>Dikarya</taxon>
        <taxon>Ascomycota</taxon>
        <taxon>Pezizomycotina</taxon>
        <taxon>Sordariomycetes</taxon>
        <taxon>Hypocreomycetidae</taxon>
        <taxon>Hypocreales</taxon>
        <taxon>Bionectriaceae</taxon>
        <taxon>Emericellopsis</taxon>
    </lineage>
</organism>
<comment type="caution">
    <text evidence="2">The sequence shown here is derived from an EMBL/GenBank/DDBJ whole genome shotgun (WGS) entry which is preliminary data.</text>
</comment>
<sequence length="777" mass="84874">MVIKYELDFLLSLQNSPLCTRPDNLPPLEEWMGSNEQQQQQTRQPSQSTRNQQLQMGRFEKNTLADGTLIDQTNRRPESNHPDDIVFGPPRTSFTSAGRNKIPDNDRIIRDSDGTGRFANLRNRVGDADAERFRDGRNTNSLRRREGGDQDTEGWSTVKPRKSFGADGAEKFLQGRMGGNFRDEKRTPRDRDERSVRLYEGTNRDNKEGEEEGRPRNGLARHKTENSESRVPEKRERMDRAKSWRERDPEAEAVEDHVSSRTDHRQDRRWGGGRDQRGEREPEWFDEPAAPQAEARTQEDFKKWLADMKKSKGEATATGPASTPLPEPAQEKAKPPVRPSPAVAPGPDKFFAAFGSPTDQDGGEPKPSAPKPSGKSSRFTSFFNQEAPKTEPATPAAAAPPPPPSGMNGLLGALAGMSSTPGQNTNEEKQAFQLLLSKLQKQTMSSSPGGVSPFTAPPQPQLQQQGIPGDNGPQAAMRSPFQEGGLLGRPPLQHHTTDIHAPRPQQNARPEQLLQDLNGQQQHQRVSSQSSSRADVPQRSNSNTEFLMNLMRAGSDGPRTDSAMLRAAQQANKQSGPGPMPHPHDRDSEFGPDSRGPQAPRMRPGPPPGFGMDEGFRGGDSEYRGPPPPTQILQRPQPPPGLDRLEQASQQQPPPPPPQPQQQTQQQRHMIAPPGLVGGGPGGPAIPGRNGPLPPAMAGMFPPNMRPMPPHPEHMGNMPPRGMGPPPPGFFNGPPPHGFMPPGMGGFNGPPGPEFAGGLYERGMPPPNGGRGGNFRG</sequence>
<feature type="compositionally biased region" description="Basic and acidic residues" evidence="1">
    <location>
        <begin position="73"/>
        <end position="84"/>
    </location>
</feature>
<dbReference type="EMBL" id="MU251254">
    <property type="protein sequence ID" value="KAG9254276.1"/>
    <property type="molecule type" value="Genomic_DNA"/>
</dbReference>
<keyword evidence="3" id="KW-1185">Reference proteome</keyword>
<reference evidence="2" key="1">
    <citation type="journal article" date="2021" name="IMA Fungus">
        <title>Genomic characterization of three marine fungi, including Emericellopsis atlantica sp. nov. with signatures of a generalist lifestyle and marine biomass degradation.</title>
        <authorList>
            <person name="Hagestad O.C."/>
            <person name="Hou L."/>
            <person name="Andersen J.H."/>
            <person name="Hansen E.H."/>
            <person name="Altermark B."/>
            <person name="Li C."/>
            <person name="Kuhnert E."/>
            <person name="Cox R.J."/>
            <person name="Crous P.W."/>
            <person name="Spatafora J.W."/>
            <person name="Lail K."/>
            <person name="Amirebrahimi M."/>
            <person name="Lipzen A."/>
            <person name="Pangilinan J."/>
            <person name="Andreopoulos W."/>
            <person name="Hayes R.D."/>
            <person name="Ng V."/>
            <person name="Grigoriev I.V."/>
            <person name="Jackson S.A."/>
            <person name="Sutton T.D.S."/>
            <person name="Dobson A.D.W."/>
            <person name="Rama T."/>
        </authorList>
    </citation>
    <scope>NUCLEOTIDE SEQUENCE</scope>
    <source>
        <strain evidence="2">TS7</strain>
    </source>
</reference>
<feature type="compositionally biased region" description="Basic and acidic residues" evidence="1">
    <location>
        <begin position="222"/>
        <end position="283"/>
    </location>
</feature>
<feature type="compositionally biased region" description="Basic and acidic residues" evidence="1">
    <location>
        <begin position="101"/>
        <end position="114"/>
    </location>
</feature>